<dbReference type="GO" id="GO:0004497">
    <property type="term" value="F:monooxygenase activity"/>
    <property type="evidence" value="ECO:0007669"/>
    <property type="project" value="InterPro"/>
</dbReference>
<evidence type="ECO:0000256" key="2">
    <source>
        <dbReference type="ARBA" id="ARBA00022630"/>
    </source>
</evidence>
<proteinExistence type="inferred from homology"/>
<evidence type="ECO:0000313" key="7">
    <source>
        <dbReference type="Proteomes" id="UP000053029"/>
    </source>
</evidence>
<protein>
    <recommendedName>
        <fullName evidence="5">FAD-binding domain-containing protein</fullName>
    </recommendedName>
</protein>
<dbReference type="STRING" id="1442368.A0A0D2DQV7"/>
<keyword evidence="2" id="KW-0285">Flavoprotein</keyword>
<keyword evidence="4" id="KW-0560">Oxidoreductase</keyword>
<dbReference type="Gene3D" id="3.50.50.60">
    <property type="entry name" value="FAD/NAD(P)-binding domain"/>
    <property type="match status" value="1"/>
</dbReference>
<dbReference type="InterPro" id="IPR036188">
    <property type="entry name" value="FAD/NAD-bd_sf"/>
</dbReference>
<evidence type="ECO:0000259" key="5">
    <source>
        <dbReference type="Pfam" id="PF01494"/>
    </source>
</evidence>
<dbReference type="OrthoDB" id="4127210at2759"/>
<dbReference type="SUPFAM" id="SSF51905">
    <property type="entry name" value="FAD/NAD(P)-binding domain"/>
    <property type="match status" value="1"/>
</dbReference>
<name>A0A0D2DQV7_9EURO</name>
<dbReference type="Pfam" id="PF01494">
    <property type="entry name" value="FAD_binding_3"/>
    <property type="match status" value="1"/>
</dbReference>
<dbReference type="GO" id="GO:0071949">
    <property type="term" value="F:FAD binding"/>
    <property type="evidence" value="ECO:0007669"/>
    <property type="project" value="InterPro"/>
</dbReference>
<dbReference type="PANTHER" id="PTHR47356">
    <property type="entry name" value="FAD-DEPENDENT MONOOXYGENASE ASQG-RELATED"/>
    <property type="match status" value="1"/>
</dbReference>
<reference evidence="6 7" key="1">
    <citation type="submission" date="2015-01" db="EMBL/GenBank/DDBJ databases">
        <title>The Genome Sequence of Fonsecaea pedrosoi CBS 271.37.</title>
        <authorList>
            <consortium name="The Broad Institute Genomics Platform"/>
            <person name="Cuomo C."/>
            <person name="de Hoog S."/>
            <person name="Gorbushina A."/>
            <person name="Stielow B."/>
            <person name="Teixiera M."/>
            <person name="Abouelleil A."/>
            <person name="Chapman S.B."/>
            <person name="Priest M."/>
            <person name="Young S.K."/>
            <person name="Wortman J."/>
            <person name="Nusbaum C."/>
            <person name="Birren B."/>
        </authorList>
    </citation>
    <scope>NUCLEOTIDE SEQUENCE [LARGE SCALE GENOMIC DNA]</scope>
    <source>
        <strain evidence="6 7">CBS 271.37</strain>
    </source>
</reference>
<keyword evidence="7" id="KW-1185">Reference proteome</keyword>
<dbReference type="Proteomes" id="UP000053029">
    <property type="component" value="Unassembled WGS sequence"/>
</dbReference>
<keyword evidence="3" id="KW-0274">FAD</keyword>
<dbReference type="VEuPathDB" id="FungiDB:Z517_06826"/>
<dbReference type="GeneID" id="25306316"/>
<organism evidence="6 7">
    <name type="scientific">Fonsecaea pedrosoi CBS 271.37</name>
    <dbReference type="NCBI Taxonomy" id="1442368"/>
    <lineage>
        <taxon>Eukaryota</taxon>
        <taxon>Fungi</taxon>
        <taxon>Dikarya</taxon>
        <taxon>Ascomycota</taxon>
        <taxon>Pezizomycotina</taxon>
        <taxon>Eurotiomycetes</taxon>
        <taxon>Chaetothyriomycetidae</taxon>
        <taxon>Chaetothyriales</taxon>
        <taxon>Herpotrichiellaceae</taxon>
        <taxon>Fonsecaea</taxon>
    </lineage>
</organism>
<dbReference type="InterPro" id="IPR050562">
    <property type="entry name" value="FAD_mOase_fung"/>
</dbReference>
<evidence type="ECO:0000256" key="4">
    <source>
        <dbReference type="ARBA" id="ARBA00023002"/>
    </source>
</evidence>
<feature type="domain" description="FAD-binding" evidence="5">
    <location>
        <begin position="4"/>
        <end position="339"/>
    </location>
</feature>
<comment type="similarity">
    <text evidence="1">Belongs to the paxM FAD-dependent monooxygenase family.</text>
</comment>
<dbReference type="RefSeq" id="XP_013284019.1">
    <property type="nucleotide sequence ID" value="XM_013428565.1"/>
</dbReference>
<evidence type="ECO:0000313" key="6">
    <source>
        <dbReference type="EMBL" id="KIW80211.1"/>
    </source>
</evidence>
<dbReference type="AlphaFoldDB" id="A0A0D2DQV7"/>
<dbReference type="PANTHER" id="PTHR47356:SF2">
    <property type="entry name" value="FAD-BINDING DOMAIN-CONTAINING PROTEIN-RELATED"/>
    <property type="match status" value="1"/>
</dbReference>
<evidence type="ECO:0000256" key="1">
    <source>
        <dbReference type="ARBA" id="ARBA00007992"/>
    </source>
</evidence>
<sequence length="545" mass="60176">MSSKVEVIIVGGGVSGLTFSHCLRKAGLSYVVLEKGSEICFHGGASIGLMPHGLRILDQLGLCDQILSLTVPVATSTSRLSNGKKFRHSYLLAELEKRHGYPTTFFEREELLQVLYRNIPDKQNVKTSQQVTGIELGDNQVTVVTRQGQTWQAPIVVGADGIHSFVRQAIWKEIEQKNKGASLNQSQSIMADYYCIFGVSVYKSDDPEFGEGSGHANFDHERSTVVVNSSRNKHFWFLILKFDKRQKYPNIPRFGDKDMEKTATENQDLMVTEHTSFAHLWRLRTKCAMVPLEEVVFDVWYANRMVLLGDSAHKVTPNAGQGGNSAIESAAVLANRLHKAKQTYGNLAAMHTTSITNLFQQYYSDRNGVKEMSQTSGFVTRLHAQDSRMLKVIGRHIFPFLGDNFDLNAMSNYMIGAPTLDFVEVKTKPASIPWEGWTIPSPTSSSKEGGPSALGTLTTLAILGLFLGSWTYARKEAELSAIPRLNSSILSTADNPSPSTILPSLVSEEPQPWADLAILLNTLPMAAIIASESFRVKNLSLVSAM</sequence>
<dbReference type="PRINTS" id="PR00420">
    <property type="entry name" value="RNGMNOXGNASE"/>
</dbReference>
<gene>
    <name evidence="6" type="ORF">Z517_06826</name>
</gene>
<dbReference type="InterPro" id="IPR002938">
    <property type="entry name" value="FAD-bd"/>
</dbReference>
<evidence type="ECO:0000256" key="3">
    <source>
        <dbReference type="ARBA" id="ARBA00022827"/>
    </source>
</evidence>
<dbReference type="EMBL" id="KN846972">
    <property type="protein sequence ID" value="KIW80211.1"/>
    <property type="molecule type" value="Genomic_DNA"/>
</dbReference>
<dbReference type="HOGENOM" id="CLU_009665_12_2_1"/>
<accession>A0A0D2DQV7</accession>